<keyword evidence="2" id="KW-0808">Transferase</keyword>
<proteinExistence type="predicted"/>
<protein>
    <submittedName>
        <fullName evidence="2">Glycosyltransferase family 4 protein</fullName>
    </submittedName>
</protein>
<evidence type="ECO:0000259" key="1">
    <source>
        <dbReference type="Pfam" id="PF13477"/>
    </source>
</evidence>
<sequence length="376" mass="40634">MSGGPALGTRHARPLRLVLIGDGCSPHLLKWVRALQATQAPAVDLWVVSSRGFDPALAGCLPPARRLDLASRPRFEGGNAGLLRTLPTLVRWLRQVQPDWLAPHYLTSHGTLAWLAVRLGGVQARIAGSAWGSDILVTPRRSRLMRALTRRVLAACTLATSDSQHMTRQMHGLGAGEVLTFPFGLEQMPELAAVRAAKDDRLCFANRGLEPLYAPHRVLDAFAALAGVWPEARLVMAHDGSLRAALQARVAADPLLASRVQLVGRLDTATQAGWYARARWYFSLPQSDSVSVSVLEAMAHGCIPILSDLPANRELVQDGRNGLILADGERPGAERLAPLQARAEAIALEGHAWIGQHALFPASVQAYVRRLAELSA</sequence>
<evidence type="ECO:0000313" key="3">
    <source>
        <dbReference type="Proteomes" id="UP000484255"/>
    </source>
</evidence>
<keyword evidence="3" id="KW-1185">Reference proteome</keyword>
<dbReference type="Pfam" id="PF13692">
    <property type="entry name" value="Glyco_trans_1_4"/>
    <property type="match status" value="1"/>
</dbReference>
<gene>
    <name evidence="2" type="ORF">G3A44_19770</name>
</gene>
<comment type="caution">
    <text evidence="2">The sequence shown here is derived from an EMBL/GenBank/DDBJ whole genome shotgun (WGS) entry which is preliminary data.</text>
</comment>
<dbReference type="AlphaFoldDB" id="A0A7C9PJG3"/>
<dbReference type="Proteomes" id="UP000484255">
    <property type="component" value="Unassembled WGS sequence"/>
</dbReference>
<dbReference type="EMBL" id="JAAGOH010000035">
    <property type="protein sequence ID" value="NDY93433.1"/>
    <property type="molecule type" value="Genomic_DNA"/>
</dbReference>
<dbReference type="GO" id="GO:0016757">
    <property type="term" value="F:glycosyltransferase activity"/>
    <property type="evidence" value="ECO:0007669"/>
    <property type="project" value="TreeGrafter"/>
</dbReference>
<organism evidence="2 3">
    <name type="scientific">Ideonella livida</name>
    <dbReference type="NCBI Taxonomy" id="2707176"/>
    <lineage>
        <taxon>Bacteria</taxon>
        <taxon>Pseudomonadati</taxon>
        <taxon>Pseudomonadota</taxon>
        <taxon>Betaproteobacteria</taxon>
        <taxon>Burkholderiales</taxon>
        <taxon>Sphaerotilaceae</taxon>
        <taxon>Ideonella</taxon>
    </lineage>
</organism>
<dbReference type="Pfam" id="PF13477">
    <property type="entry name" value="Glyco_trans_4_2"/>
    <property type="match status" value="1"/>
</dbReference>
<reference evidence="2 3" key="1">
    <citation type="submission" date="2020-02" db="EMBL/GenBank/DDBJ databases">
        <title>Ideonella bacterium strain TBM-1.</title>
        <authorList>
            <person name="Chen W.-M."/>
        </authorList>
    </citation>
    <scope>NUCLEOTIDE SEQUENCE [LARGE SCALE GENOMIC DNA]</scope>
    <source>
        <strain evidence="2 3">TBM-1</strain>
    </source>
</reference>
<name>A0A7C9PJG3_9BURK</name>
<feature type="domain" description="Glycosyltransferase subfamily 4-like N-terminal" evidence="1">
    <location>
        <begin position="17"/>
        <end position="162"/>
    </location>
</feature>
<dbReference type="InterPro" id="IPR028098">
    <property type="entry name" value="Glyco_trans_4-like_N"/>
</dbReference>
<dbReference type="PANTHER" id="PTHR12526">
    <property type="entry name" value="GLYCOSYLTRANSFERASE"/>
    <property type="match status" value="1"/>
</dbReference>
<accession>A0A7C9PJG3</accession>
<dbReference type="RefSeq" id="WP_163459466.1">
    <property type="nucleotide sequence ID" value="NZ_JAAGOH010000035.1"/>
</dbReference>
<dbReference type="SUPFAM" id="SSF53756">
    <property type="entry name" value="UDP-Glycosyltransferase/glycogen phosphorylase"/>
    <property type="match status" value="1"/>
</dbReference>
<evidence type="ECO:0000313" key="2">
    <source>
        <dbReference type="EMBL" id="NDY93433.1"/>
    </source>
</evidence>
<dbReference type="Gene3D" id="3.40.50.2000">
    <property type="entry name" value="Glycogen Phosphorylase B"/>
    <property type="match status" value="2"/>
</dbReference>
<dbReference type="PANTHER" id="PTHR12526:SF636">
    <property type="entry name" value="BLL3647 PROTEIN"/>
    <property type="match status" value="1"/>
</dbReference>